<evidence type="ECO:0000313" key="2">
    <source>
        <dbReference type="EMBL" id="GGH17088.1"/>
    </source>
</evidence>
<protein>
    <submittedName>
        <fullName evidence="2">Phage-like element PBSX protein XkdB</fullName>
    </submittedName>
</protein>
<evidence type="ECO:0000313" key="3">
    <source>
        <dbReference type="Proteomes" id="UP000659344"/>
    </source>
</evidence>
<gene>
    <name evidence="2" type="primary">xkdB</name>
    <name evidence="2" type="ORF">GCM10008013_12240</name>
</gene>
<comment type="caution">
    <text evidence="2">The sequence shown here is derived from an EMBL/GenBank/DDBJ whole genome shotgun (WGS) entry which is preliminary data.</text>
</comment>
<evidence type="ECO:0000256" key="1">
    <source>
        <dbReference type="SAM" id="MobiDB-lite"/>
    </source>
</evidence>
<accession>A0ABQ1YA45</accession>
<feature type="region of interest" description="Disordered" evidence="1">
    <location>
        <begin position="108"/>
        <end position="142"/>
    </location>
</feature>
<dbReference type="RefSeq" id="WP_188536806.1">
    <property type="nucleotide sequence ID" value="NZ_BMFT01000001.1"/>
</dbReference>
<reference evidence="3" key="1">
    <citation type="journal article" date="2019" name="Int. J. Syst. Evol. Microbiol.">
        <title>The Global Catalogue of Microorganisms (GCM) 10K type strain sequencing project: providing services to taxonomists for standard genome sequencing and annotation.</title>
        <authorList>
            <consortium name="The Broad Institute Genomics Platform"/>
            <consortium name="The Broad Institute Genome Sequencing Center for Infectious Disease"/>
            <person name="Wu L."/>
            <person name="Ma J."/>
        </authorList>
    </citation>
    <scope>NUCLEOTIDE SEQUENCE [LARGE SCALE GENOMIC DNA]</scope>
    <source>
        <strain evidence="3">CGMCC 1.12769</strain>
    </source>
</reference>
<dbReference type="EMBL" id="BMFT01000001">
    <property type="protein sequence ID" value="GGH17088.1"/>
    <property type="molecule type" value="Genomic_DNA"/>
</dbReference>
<dbReference type="SUPFAM" id="SSF46785">
    <property type="entry name" value="Winged helix' DNA-binding domain"/>
    <property type="match status" value="1"/>
</dbReference>
<keyword evidence="3" id="KW-1185">Reference proteome</keyword>
<dbReference type="Gene3D" id="1.10.10.10">
    <property type="entry name" value="Winged helix-like DNA-binding domain superfamily/Winged helix DNA-binding domain"/>
    <property type="match status" value="1"/>
</dbReference>
<sequence>MPEGSYPFPMYSGLLEHRHYKKIGSAIWLFLWCISSTTKEVEKDGIVWGVVLGNKPIKISDLEEEFGVSDRTIRSWIKTLEDNHYIRVTRAPYGLIFTVRNSKKFRNRSEENFRSNEGDRQHSSDLNDRDRQESSDLPEENCRSNKDITEINNVVAVVTDPETILKLALEVEQHFCMKRGQGFNVSPTDLGKIKELVATGIPLEIVKQSIDKSFAEYKPKHAWDKINSMAFCIPRCLDEWNRMQVDESITGAVPHVPVALSPLPQRGYRNKQQAQIEELDRFIEEERKRGSR</sequence>
<dbReference type="Proteomes" id="UP000659344">
    <property type="component" value="Unassembled WGS sequence"/>
</dbReference>
<proteinExistence type="predicted"/>
<dbReference type="InterPro" id="IPR036388">
    <property type="entry name" value="WH-like_DNA-bd_sf"/>
</dbReference>
<organism evidence="2 3">
    <name type="scientific">Paenibacillus segetis</name>
    <dbReference type="NCBI Taxonomy" id="1325360"/>
    <lineage>
        <taxon>Bacteria</taxon>
        <taxon>Bacillati</taxon>
        <taxon>Bacillota</taxon>
        <taxon>Bacilli</taxon>
        <taxon>Bacillales</taxon>
        <taxon>Paenibacillaceae</taxon>
        <taxon>Paenibacillus</taxon>
    </lineage>
</organism>
<name>A0ABQ1YA45_9BACL</name>
<dbReference type="InterPro" id="IPR036390">
    <property type="entry name" value="WH_DNA-bd_sf"/>
</dbReference>